<evidence type="ECO:0000313" key="3">
    <source>
        <dbReference type="Proteomes" id="UP000027586"/>
    </source>
</evidence>
<dbReference type="AlphaFoldDB" id="A0A068RIX6"/>
<protein>
    <submittedName>
        <fullName evidence="2">Uncharacterized protein</fullName>
    </submittedName>
</protein>
<keyword evidence="3" id="KW-1185">Reference proteome</keyword>
<evidence type="ECO:0000256" key="1">
    <source>
        <dbReference type="SAM" id="MobiDB-lite"/>
    </source>
</evidence>
<comment type="caution">
    <text evidence="2">The sequence shown here is derived from an EMBL/GenBank/DDBJ whole genome shotgun (WGS) entry which is preliminary data.</text>
</comment>
<feature type="region of interest" description="Disordered" evidence="1">
    <location>
        <begin position="78"/>
        <end position="101"/>
    </location>
</feature>
<gene>
    <name evidence="2" type="ORF">LCOR_01840.1</name>
</gene>
<feature type="compositionally biased region" description="Basic residues" evidence="1">
    <location>
        <begin position="80"/>
        <end position="89"/>
    </location>
</feature>
<dbReference type="Proteomes" id="UP000027586">
    <property type="component" value="Unassembled WGS sequence"/>
</dbReference>
<evidence type="ECO:0000313" key="2">
    <source>
        <dbReference type="EMBL" id="CDH50118.1"/>
    </source>
</evidence>
<name>A0A068RIX6_9FUNG</name>
<reference evidence="2" key="1">
    <citation type="submission" date="2013-08" db="EMBL/GenBank/DDBJ databases">
        <title>Gene expansion shapes genome architecture in the human pathogen Lichtheimia corymbifera: an evolutionary genomics analysis in the ancient terrestrial Mucorales (Mucoromycotina).</title>
        <authorList>
            <person name="Schwartze V.U."/>
            <person name="Winter S."/>
            <person name="Shelest E."/>
            <person name="Marcet-Houben M."/>
            <person name="Horn F."/>
            <person name="Wehner S."/>
            <person name="Hoffmann K."/>
            <person name="Riege K."/>
            <person name="Sammeth M."/>
            <person name="Nowrousian M."/>
            <person name="Valiante V."/>
            <person name="Linde J."/>
            <person name="Jacobsen I.D."/>
            <person name="Marz M."/>
            <person name="Brakhage A.A."/>
            <person name="Gabaldon T."/>
            <person name="Bocker S."/>
            <person name="Voigt K."/>
        </authorList>
    </citation>
    <scope>NUCLEOTIDE SEQUENCE [LARGE SCALE GENOMIC DNA]</scope>
    <source>
        <strain evidence="2">FSU 9682</strain>
    </source>
</reference>
<dbReference type="EMBL" id="CBTN010000005">
    <property type="protein sequence ID" value="CDH50118.1"/>
    <property type="molecule type" value="Genomic_DNA"/>
</dbReference>
<organism evidence="2 3">
    <name type="scientific">Lichtheimia corymbifera JMRC:FSU:9682</name>
    <dbReference type="NCBI Taxonomy" id="1263082"/>
    <lineage>
        <taxon>Eukaryota</taxon>
        <taxon>Fungi</taxon>
        <taxon>Fungi incertae sedis</taxon>
        <taxon>Mucoromycota</taxon>
        <taxon>Mucoromycotina</taxon>
        <taxon>Mucoromycetes</taxon>
        <taxon>Mucorales</taxon>
        <taxon>Lichtheimiaceae</taxon>
        <taxon>Lichtheimia</taxon>
    </lineage>
</organism>
<accession>A0A068RIX6</accession>
<dbReference type="VEuPathDB" id="FungiDB:LCOR_01840.1"/>
<proteinExistence type="predicted"/>
<sequence>MNWTGGQRNNNLGCREGNRVANPIKQRLQRLKQLRLDLACSKVHAAKPQATRTSRAPPYCLFDLTGNVQHFKHLSIISTHHQKRKRARVKKDDPLPRQQQQ</sequence>